<protein>
    <submittedName>
        <fullName evidence="1">Uncharacterized protein</fullName>
    </submittedName>
</protein>
<reference evidence="1 2" key="1">
    <citation type="submission" date="2024-02" db="EMBL/GenBank/DDBJ databases">
        <title>de novo genome assembly of Solanum bulbocastanum strain 11H21.</title>
        <authorList>
            <person name="Hosaka A.J."/>
        </authorList>
    </citation>
    <scope>NUCLEOTIDE SEQUENCE [LARGE SCALE GENOMIC DNA]</scope>
    <source>
        <tissue evidence="1">Young leaves</tissue>
    </source>
</reference>
<evidence type="ECO:0000313" key="1">
    <source>
        <dbReference type="EMBL" id="KAK6803143.1"/>
    </source>
</evidence>
<sequence length="121" mass="13918">MSLLQPNPYDSPLGFHRSINGVAFGFDSISNDYKIIRQAEVCGEPPFYCCSVIQWRVENYELSIDSWRDVDHRDLPLPYVHCMRVLSCFTKALHIGLETRLFAIIKCLILVIPETESVMHS</sequence>
<keyword evidence="2" id="KW-1185">Reference proteome</keyword>
<dbReference type="EMBL" id="JBANQN010000001">
    <property type="protein sequence ID" value="KAK6803143.1"/>
    <property type="molecule type" value="Genomic_DNA"/>
</dbReference>
<name>A0AAN8YMQ9_SOLBU</name>
<dbReference type="AlphaFoldDB" id="A0AAN8YMQ9"/>
<accession>A0AAN8YMQ9</accession>
<gene>
    <name evidence="1" type="ORF">RDI58_000927</name>
</gene>
<proteinExistence type="predicted"/>
<comment type="caution">
    <text evidence="1">The sequence shown here is derived from an EMBL/GenBank/DDBJ whole genome shotgun (WGS) entry which is preliminary data.</text>
</comment>
<organism evidence="1 2">
    <name type="scientific">Solanum bulbocastanum</name>
    <name type="common">Wild potato</name>
    <dbReference type="NCBI Taxonomy" id="147425"/>
    <lineage>
        <taxon>Eukaryota</taxon>
        <taxon>Viridiplantae</taxon>
        <taxon>Streptophyta</taxon>
        <taxon>Embryophyta</taxon>
        <taxon>Tracheophyta</taxon>
        <taxon>Spermatophyta</taxon>
        <taxon>Magnoliopsida</taxon>
        <taxon>eudicotyledons</taxon>
        <taxon>Gunneridae</taxon>
        <taxon>Pentapetalae</taxon>
        <taxon>asterids</taxon>
        <taxon>lamiids</taxon>
        <taxon>Solanales</taxon>
        <taxon>Solanaceae</taxon>
        <taxon>Solanoideae</taxon>
        <taxon>Solaneae</taxon>
        <taxon>Solanum</taxon>
    </lineage>
</organism>
<dbReference type="Proteomes" id="UP001371456">
    <property type="component" value="Unassembled WGS sequence"/>
</dbReference>
<evidence type="ECO:0000313" key="2">
    <source>
        <dbReference type="Proteomes" id="UP001371456"/>
    </source>
</evidence>